<evidence type="ECO:0000313" key="2">
    <source>
        <dbReference type="EMBL" id="GAA3019340.1"/>
    </source>
</evidence>
<sequence length="329" mass="36747">MQSLLLENMSMEPPPVSHHLARAMEFIRATWRETPNPIQVTTKIMVSFGTLLILFGSLGDVAGTWDHAPFWTNLLSSLAGFLYAVPLGLIILHQISMDRTAAQQQRSLVALTRQLCDHLLNCCNALRVQSQNFAKEESPSTLFFKLRGETLDMISRLSEELGNNQVITKHDLLDLVNLGRRCCDAWTWTWALPSEAYSILDKVRRIVIILRDYVEPQTLETSGPVLIDSSMLSDLEGTLDWIAPRESRKSVALGWPVSARMALDALETHGEPSANSEALTEAILKLTLAIESSEEANDMLEELISCANRIYKHAEIGVADRGHSNIDRI</sequence>
<name>A0ABP6KNP1_9ACTN</name>
<keyword evidence="3" id="KW-1185">Reference proteome</keyword>
<dbReference type="Proteomes" id="UP001499930">
    <property type="component" value="Unassembled WGS sequence"/>
</dbReference>
<evidence type="ECO:0008006" key="4">
    <source>
        <dbReference type="Google" id="ProtNLM"/>
    </source>
</evidence>
<gene>
    <name evidence="2" type="ORF">GCM10017559_49400</name>
</gene>
<organism evidence="2 3">
    <name type="scientific">Streptosporangium longisporum</name>
    <dbReference type="NCBI Taxonomy" id="46187"/>
    <lineage>
        <taxon>Bacteria</taxon>
        <taxon>Bacillati</taxon>
        <taxon>Actinomycetota</taxon>
        <taxon>Actinomycetes</taxon>
        <taxon>Streptosporangiales</taxon>
        <taxon>Streptosporangiaceae</taxon>
        <taxon>Streptosporangium</taxon>
    </lineage>
</organism>
<keyword evidence="1" id="KW-0472">Membrane</keyword>
<evidence type="ECO:0000313" key="3">
    <source>
        <dbReference type="Proteomes" id="UP001499930"/>
    </source>
</evidence>
<evidence type="ECO:0000256" key="1">
    <source>
        <dbReference type="SAM" id="Phobius"/>
    </source>
</evidence>
<comment type="caution">
    <text evidence="2">The sequence shown here is derived from an EMBL/GenBank/DDBJ whole genome shotgun (WGS) entry which is preliminary data.</text>
</comment>
<keyword evidence="1" id="KW-1133">Transmembrane helix</keyword>
<keyword evidence="1" id="KW-0812">Transmembrane</keyword>
<protein>
    <recommendedName>
        <fullName evidence="4">SMODS and SLOG-associating 2TM effector domain-containing protein</fullName>
    </recommendedName>
</protein>
<dbReference type="EMBL" id="BAAAWD010000014">
    <property type="protein sequence ID" value="GAA3019340.1"/>
    <property type="molecule type" value="Genomic_DNA"/>
</dbReference>
<feature type="transmembrane region" description="Helical" evidence="1">
    <location>
        <begin position="40"/>
        <end position="58"/>
    </location>
</feature>
<feature type="transmembrane region" description="Helical" evidence="1">
    <location>
        <begin position="70"/>
        <end position="92"/>
    </location>
</feature>
<reference evidence="3" key="1">
    <citation type="journal article" date="2019" name="Int. J. Syst. Evol. Microbiol.">
        <title>The Global Catalogue of Microorganisms (GCM) 10K type strain sequencing project: providing services to taxonomists for standard genome sequencing and annotation.</title>
        <authorList>
            <consortium name="The Broad Institute Genomics Platform"/>
            <consortium name="The Broad Institute Genome Sequencing Center for Infectious Disease"/>
            <person name="Wu L."/>
            <person name="Ma J."/>
        </authorList>
    </citation>
    <scope>NUCLEOTIDE SEQUENCE [LARGE SCALE GENOMIC DNA]</scope>
    <source>
        <strain evidence="3">JCM 3106</strain>
    </source>
</reference>
<proteinExistence type="predicted"/>
<accession>A0ABP6KNP1</accession>